<dbReference type="PANTHER" id="PTHR42339:SF1">
    <property type="entry name" value="HISTONE H1"/>
    <property type="match status" value="1"/>
</dbReference>
<dbReference type="GeneID" id="30009074"/>
<dbReference type="AlphaFoldDB" id="A0A178ZJD5"/>
<feature type="compositionally biased region" description="Polar residues" evidence="1">
    <location>
        <begin position="89"/>
        <end position="127"/>
    </location>
</feature>
<feature type="domain" description="DUF7726" evidence="2">
    <location>
        <begin position="152"/>
        <end position="235"/>
    </location>
</feature>
<dbReference type="OrthoDB" id="2592504at2759"/>
<reference evidence="3 4" key="1">
    <citation type="submission" date="2016-04" db="EMBL/GenBank/DDBJ databases">
        <title>Draft genome of Fonsecaea erecta CBS 125763.</title>
        <authorList>
            <person name="Weiss V.A."/>
            <person name="Vicente V.A."/>
            <person name="Raittz R.T."/>
            <person name="Moreno L.F."/>
            <person name="De Souza E.M."/>
            <person name="Pedrosa F.O."/>
            <person name="Steffens M.B."/>
            <person name="Faoro H."/>
            <person name="Tadra-Sfeir M.Z."/>
            <person name="Najafzadeh M.J."/>
            <person name="Felipe M.S."/>
            <person name="Teixeira M."/>
            <person name="Sun J."/>
            <person name="Xi L."/>
            <person name="Gomes R."/>
            <person name="De Azevedo C.M."/>
            <person name="Salgado C.G."/>
            <person name="Da Silva M.B."/>
            <person name="Nascimento M.F."/>
            <person name="Queiroz-Telles F."/>
            <person name="Attili D.S."/>
            <person name="Gorbushina A."/>
        </authorList>
    </citation>
    <scope>NUCLEOTIDE SEQUENCE [LARGE SCALE GENOMIC DNA]</scope>
    <source>
        <strain evidence="3 4">CBS 125763</strain>
    </source>
</reference>
<sequence>MPRPAKTKSRCQDTSLDIASEPKSPSRSANKPGKQALQDRSVNILPAAQKRDGVKSNGSKKRKSESNEDHVEADGVGLSRDSETPAAGKSTNSNPNKKAKQAESTSTTAGIVQKQGANSKPRQSAGQGNLKVNYVSEVSSVVLKGEEGINPVPVYDTCDDIRAKINRFLRDTPSATNAGFVRDINAVTLCPSIKNATAAQLSAFLKRHGPTDGAESPVFYRSYVFFEKLRIVRGKPKTKKRLEMENVWKASGMDLTDLGKTRVWCGPNQTAYTSVYGELQIVGRWGR</sequence>
<feature type="region of interest" description="Disordered" evidence="1">
    <location>
        <begin position="1"/>
        <end position="128"/>
    </location>
</feature>
<evidence type="ECO:0000256" key="1">
    <source>
        <dbReference type="SAM" id="MobiDB-lite"/>
    </source>
</evidence>
<feature type="compositionally biased region" description="Basic and acidic residues" evidence="1">
    <location>
        <begin position="64"/>
        <end position="73"/>
    </location>
</feature>
<keyword evidence="4" id="KW-1185">Reference proteome</keyword>
<dbReference type="EMBL" id="LVYI01000004">
    <property type="protein sequence ID" value="OAP59904.1"/>
    <property type="molecule type" value="Genomic_DNA"/>
</dbReference>
<dbReference type="PANTHER" id="PTHR42339">
    <property type="entry name" value="HISTONE H1"/>
    <property type="match status" value="1"/>
</dbReference>
<feature type="compositionally biased region" description="Polar residues" evidence="1">
    <location>
        <begin position="12"/>
        <end position="29"/>
    </location>
</feature>
<dbReference type="STRING" id="1367422.A0A178ZJD5"/>
<organism evidence="3 4">
    <name type="scientific">Fonsecaea erecta</name>
    <dbReference type="NCBI Taxonomy" id="1367422"/>
    <lineage>
        <taxon>Eukaryota</taxon>
        <taxon>Fungi</taxon>
        <taxon>Dikarya</taxon>
        <taxon>Ascomycota</taxon>
        <taxon>Pezizomycotina</taxon>
        <taxon>Eurotiomycetes</taxon>
        <taxon>Chaetothyriomycetidae</taxon>
        <taxon>Chaetothyriales</taxon>
        <taxon>Herpotrichiellaceae</taxon>
        <taxon>Fonsecaea</taxon>
    </lineage>
</organism>
<dbReference type="InterPro" id="IPR056143">
    <property type="entry name" value="DUF7726"/>
</dbReference>
<evidence type="ECO:0000313" key="3">
    <source>
        <dbReference type="EMBL" id="OAP59904.1"/>
    </source>
</evidence>
<evidence type="ECO:0000259" key="2">
    <source>
        <dbReference type="Pfam" id="PF24852"/>
    </source>
</evidence>
<dbReference type="RefSeq" id="XP_018693271.1">
    <property type="nucleotide sequence ID" value="XM_018836418.1"/>
</dbReference>
<evidence type="ECO:0000313" key="4">
    <source>
        <dbReference type="Proteomes" id="UP000078343"/>
    </source>
</evidence>
<gene>
    <name evidence="3" type="ORF">AYL99_04906</name>
</gene>
<accession>A0A178ZJD5</accession>
<proteinExistence type="predicted"/>
<dbReference type="Proteomes" id="UP000078343">
    <property type="component" value="Unassembled WGS sequence"/>
</dbReference>
<name>A0A178ZJD5_9EURO</name>
<dbReference type="Pfam" id="PF24852">
    <property type="entry name" value="DUF7726"/>
    <property type="match status" value="1"/>
</dbReference>
<protein>
    <recommendedName>
        <fullName evidence="2">DUF7726 domain-containing protein</fullName>
    </recommendedName>
</protein>
<comment type="caution">
    <text evidence="3">The sequence shown here is derived from an EMBL/GenBank/DDBJ whole genome shotgun (WGS) entry which is preliminary data.</text>
</comment>